<keyword evidence="3" id="KW-0677">Repeat</keyword>
<dbReference type="Gene3D" id="1.25.40.10">
    <property type="entry name" value="Tetratricopeptide repeat domain"/>
    <property type="match status" value="1"/>
</dbReference>
<protein>
    <recommendedName>
        <fullName evidence="6">Mitochondrial 15S rRNA processing factor CCM1</fullName>
    </recommendedName>
</protein>
<evidence type="ECO:0000256" key="5">
    <source>
        <dbReference type="ARBA" id="ARBA00044511"/>
    </source>
</evidence>
<dbReference type="PROSITE" id="PS51375">
    <property type="entry name" value="PPR"/>
    <property type="match status" value="1"/>
</dbReference>
<comment type="caution">
    <text evidence="8">The sequence shown here is derived from an EMBL/GenBank/DDBJ whole genome shotgun (WGS) entry which is preliminary data.</text>
</comment>
<comment type="subunit">
    <text evidence="5">Binds to mitochondrial small subunit 15S rRNA.</text>
</comment>
<gene>
    <name evidence="8" type="ORF">OGAPHI_002684</name>
</gene>
<dbReference type="Proteomes" id="UP000769157">
    <property type="component" value="Unassembled WGS sequence"/>
</dbReference>
<reference evidence="8" key="1">
    <citation type="journal article" date="2021" name="Open Biol.">
        <title>Shared evolutionary footprints suggest mitochondrial oxidative damage underlies multiple complex I losses in fungi.</title>
        <authorList>
            <person name="Schikora-Tamarit M.A."/>
            <person name="Marcet-Houben M."/>
            <person name="Nosek J."/>
            <person name="Gabaldon T."/>
        </authorList>
    </citation>
    <scope>NUCLEOTIDE SEQUENCE</scope>
    <source>
        <strain evidence="8">CBS6075</strain>
    </source>
</reference>
<dbReference type="InterPro" id="IPR002885">
    <property type="entry name" value="PPR_rpt"/>
</dbReference>
<evidence type="ECO:0000313" key="9">
    <source>
        <dbReference type="Proteomes" id="UP000769157"/>
    </source>
</evidence>
<organism evidence="8 9">
    <name type="scientific">Ogataea philodendri</name>
    <dbReference type="NCBI Taxonomy" id="1378263"/>
    <lineage>
        <taxon>Eukaryota</taxon>
        <taxon>Fungi</taxon>
        <taxon>Dikarya</taxon>
        <taxon>Ascomycota</taxon>
        <taxon>Saccharomycotina</taxon>
        <taxon>Pichiomycetes</taxon>
        <taxon>Pichiales</taxon>
        <taxon>Pichiaceae</taxon>
        <taxon>Ogataea</taxon>
    </lineage>
</organism>
<dbReference type="InterPro" id="IPR011990">
    <property type="entry name" value="TPR-like_helical_dom_sf"/>
</dbReference>
<evidence type="ECO:0000256" key="3">
    <source>
        <dbReference type="ARBA" id="ARBA00022737"/>
    </source>
</evidence>
<dbReference type="EMBL" id="JAEUBE010000158">
    <property type="protein sequence ID" value="KAH3668929.1"/>
    <property type="molecule type" value="Genomic_DNA"/>
</dbReference>
<feature type="repeat" description="PPR" evidence="7">
    <location>
        <begin position="450"/>
        <end position="484"/>
    </location>
</feature>
<dbReference type="RefSeq" id="XP_046063343.1">
    <property type="nucleotide sequence ID" value="XM_046203580.1"/>
</dbReference>
<dbReference type="GeneID" id="70234651"/>
<comment type="subcellular location">
    <subcellularLocation>
        <location evidence="1">Mitochondrion</location>
    </subcellularLocation>
</comment>
<evidence type="ECO:0000313" key="8">
    <source>
        <dbReference type="EMBL" id="KAH3668929.1"/>
    </source>
</evidence>
<evidence type="ECO:0000256" key="4">
    <source>
        <dbReference type="ARBA" id="ARBA00044493"/>
    </source>
</evidence>
<reference evidence="8" key="2">
    <citation type="submission" date="2021-01" db="EMBL/GenBank/DDBJ databases">
        <authorList>
            <person name="Schikora-Tamarit M.A."/>
        </authorList>
    </citation>
    <scope>NUCLEOTIDE SEQUENCE</scope>
    <source>
        <strain evidence="8">CBS6075</strain>
    </source>
</reference>
<dbReference type="AlphaFoldDB" id="A0A9P8T7X8"/>
<keyword evidence="9" id="KW-1185">Reference proteome</keyword>
<evidence type="ECO:0000256" key="1">
    <source>
        <dbReference type="ARBA" id="ARBA00004173"/>
    </source>
</evidence>
<name>A0A9P8T7X8_9ASCO</name>
<dbReference type="OrthoDB" id="185373at2759"/>
<comment type="function">
    <text evidence="4">Regulates mitochondrial small subunit maturation by controlling 15S rRNA 5'-end processing. Localizes to the 5' precursor of the 15S rRNA in a position that is subsequently occupied by mS47 in the mature yeast mtSSU. Uses structure and sequence-specific RNA recognition, binding to a single-stranded region of the precursor and specifically recognizing bases -6 to -1. The exchange of Ccm1 for mS47 is coupled to the irreversible removal of precursor rRNA that is accompanied by conformational changes of the mitoribosomal proteins uS5m and mS26. These conformational changes signal completion of 5'-end rRNA processing through protection of the mature 5'-end of the 15S rRNA and stabilization of mS47. The removal of the 5' precursor together with the dissociation of Ccm1 may be catalyzed by the 5'-3' exoribonuclease Pet127. Involved in the specific removal of group I introns in mitochondrial encoded transcripts.</text>
</comment>
<accession>A0A9P8T7X8</accession>
<evidence type="ECO:0000256" key="6">
    <source>
        <dbReference type="ARBA" id="ARBA00044527"/>
    </source>
</evidence>
<sequence length="1161" mass="136479">MSNFKLAFVRYTELQAVQNRELALRWCLDLGKTLIHEDYRWSSFLPKISHQKWRFVSQQLREFRRNISMTQTKFFENNFKIMTDKPSDDGFLKEAHLKLEEYLQNKDIIDQKAELFDYLYRNRFESLCYRLLKESPSNFAGFSENQMHKLTLIIDKYGTLKDFDNLLIHFADKKTSHLLRRLNNLNDTLQIQSILKFQESSNVDLLESVVEYKGLCLAVTKQFKHTLLVSEKEWSKQKAQALLSLFTPLKCDPQFLAQVYHLCRTDDLKSNFELASKLIDPLRKPNIVFALLKDLDPLESCYLWIHSFPDVEFSKRIPNQLLILKHRYLFAKKLPQGFHTQLDLDPPVLSNFLSLLAHGYSRWGDPNYALELTDLKAKLSLEMNARDQTQEFKALSKTSPERAYEFFQNMPHDQYPYIVKEALSMFGRTNRWEELNKFFYSLSEFDYTPTTYDYSYMFDSLAARGAVDQALELWEVFIRRKFTPNDRILRAIITAHIKKQAYSDSLHWFAAYSHYKVPLSAKSYGLMLECLSGTNDLSSCFRLVDELAQIKPNKLDSASFSGFMRNCAIAGDHKSIETLLNVHFPKFGLRPKPEDFAWILKAHLIAQRYQTVVEVFDKLSSSHLDCYASHEVALQASSRLPWPQDFNRLWLKFTQKYQDSIKVESYEHYLVHYCRRYGFKKVVRLIDGLKDTYGKLPSRLINQVFYQYMRMGRLKQAFELIGVAQTRGVEITSKTYSLVLQAGTKLVNNMNIRLMTELLTNRTKGELGFKEKELSPYAFKVALKSILDKGQTAKARHFFETYIETSESYLLDNVHILALELMILGKEKRWQEFESCFGRYQSILKQRFTHARLRNSHVYDSMDDSLFRRFTGATFESLDETALKNKSSYSDPLSSYLKESMNEVWPYRLRQLFASDQLGSAPDFVRQMLEDGMILSSDNFNETALMMSRSPALVPETIQFIETYLLPDLVRQGRKRYLKISFKSNEVIKKSPITVNPGHFHLIMVHLTQHMAGLPRLEVSRLMRSRVMDRQETILRYRPLMKHNYLALRRNAKMKSRFRLEKRGAYASRGVRWRKHRFRESQHQFLDDYIDMLQRVISLGEARLPASEQGVLDLYRKKVLQLRLQKVQVGKLAHATVFDARTEPGKRHIYNKMIRTHRHEK</sequence>
<dbReference type="PANTHER" id="PTHR47936:SF1">
    <property type="entry name" value="PENTATRICOPEPTIDE REPEAT-CONTAINING PROTEIN GUN1, CHLOROPLASTIC"/>
    <property type="match status" value="1"/>
</dbReference>
<dbReference type="PANTHER" id="PTHR47936">
    <property type="entry name" value="PPR_LONG DOMAIN-CONTAINING PROTEIN"/>
    <property type="match status" value="1"/>
</dbReference>
<evidence type="ECO:0000256" key="2">
    <source>
        <dbReference type="ARBA" id="ARBA00006192"/>
    </source>
</evidence>
<evidence type="ECO:0000256" key="7">
    <source>
        <dbReference type="PROSITE-ProRule" id="PRU00708"/>
    </source>
</evidence>
<comment type="similarity">
    <text evidence="2">Belongs to the CCM1 family.</text>
</comment>
<dbReference type="GO" id="GO:0005739">
    <property type="term" value="C:mitochondrion"/>
    <property type="evidence" value="ECO:0007669"/>
    <property type="project" value="UniProtKB-SubCell"/>
</dbReference>
<proteinExistence type="inferred from homology"/>